<feature type="compositionally biased region" description="Polar residues" evidence="3">
    <location>
        <begin position="92"/>
        <end position="101"/>
    </location>
</feature>
<feature type="compositionally biased region" description="Basic and acidic residues" evidence="3">
    <location>
        <begin position="114"/>
        <end position="132"/>
    </location>
</feature>
<dbReference type="EMBL" id="JARGEI010000007">
    <property type="protein sequence ID" value="KAJ8728710.1"/>
    <property type="molecule type" value="Genomic_DNA"/>
</dbReference>
<dbReference type="InterPro" id="IPR003175">
    <property type="entry name" value="CDI_dom"/>
</dbReference>
<evidence type="ECO:0000259" key="4">
    <source>
        <dbReference type="Pfam" id="PF02234"/>
    </source>
</evidence>
<name>A0AAD7YUN5_MYTSE</name>
<sequence>MNQRKMTFERRIPKNNKVARRLDFGEVDQAATENYRNKIKEQEEELSMKMTEKYNFDFKNEVALRGNYLWMNLSEGEWVNMEVKELAEVNANERTPMQSRTAADRVPQRRRKMPRDDKGIENSHAKKRLTME</sequence>
<feature type="region of interest" description="Disordered" evidence="3">
    <location>
        <begin position="90"/>
        <end position="132"/>
    </location>
</feature>
<organism evidence="5 6">
    <name type="scientific">Mythimna separata</name>
    <name type="common">Oriental armyworm</name>
    <name type="synonym">Pseudaletia separata</name>
    <dbReference type="NCBI Taxonomy" id="271217"/>
    <lineage>
        <taxon>Eukaryota</taxon>
        <taxon>Metazoa</taxon>
        <taxon>Ecdysozoa</taxon>
        <taxon>Arthropoda</taxon>
        <taxon>Hexapoda</taxon>
        <taxon>Insecta</taxon>
        <taxon>Pterygota</taxon>
        <taxon>Neoptera</taxon>
        <taxon>Endopterygota</taxon>
        <taxon>Lepidoptera</taxon>
        <taxon>Glossata</taxon>
        <taxon>Ditrysia</taxon>
        <taxon>Noctuoidea</taxon>
        <taxon>Noctuidae</taxon>
        <taxon>Noctuinae</taxon>
        <taxon>Hadenini</taxon>
        <taxon>Mythimna</taxon>
    </lineage>
</organism>
<dbReference type="GO" id="GO:0005634">
    <property type="term" value="C:nucleus"/>
    <property type="evidence" value="ECO:0007669"/>
    <property type="project" value="InterPro"/>
</dbReference>
<evidence type="ECO:0000256" key="1">
    <source>
        <dbReference type="ARBA" id="ARBA00006726"/>
    </source>
</evidence>
<evidence type="ECO:0000313" key="6">
    <source>
        <dbReference type="Proteomes" id="UP001231518"/>
    </source>
</evidence>
<proteinExistence type="inferred from homology"/>
<evidence type="ECO:0000256" key="3">
    <source>
        <dbReference type="SAM" id="MobiDB-lite"/>
    </source>
</evidence>
<dbReference type="Proteomes" id="UP001231518">
    <property type="component" value="Chromosome 19"/>
</dbReference>
<accession>A0AAD7YUN5</accession>
<dbReference type="GO" id="GO:0004861">
    <property type="term" value="F:cyclin-dependent protein serine/threonine kinase inhibitor activity"/>
    <property type="evidence" value="ECO:0007669"/>
    <property type="project" value="InterPro"/>
</dbReference>
<dbReference type="AlphaFoldDB" id="A0AAD7YUN5"/>
<protein>
    <recommendedName>
        <fullName evidence="4">Cyclin-dependent kinase inhibitor domain-containing protein</fullName>
    </recommendedName>
</protein>
<keyword evidence="6" id="KW-1185">Reference proteome</keyword>
<dbReference type="Gene3D" id="4.10.365.10">
    <property type="entry name" value="p27"/>
    <property type="match status" value="1"/>
</dbReference>
<comment type="caution">
    <text evidence="5">The sequence shown here is derived from an EMBL/GenBank/DDBJ whole genome shotgun (WGS) entry which is preliminary data.</text>
</comment>
<dbReference type="Pfam" id="PF02234">
    <property type="entry name" value="CDI"/>
    <property type="match status" value="1"/>
</dbReference>
<reference evidence="5" key="1">
    <citation type="submission" date="2023-03" db="EMBL/GenBank/DDBJ databases">
        <title>Chromosome-level genomes of two armyworms, Mythimna separata and Mythimna loreyi, provide insights into the biosynthesis and reception of sex pheromones.</title>
        <authorList>
            <person name="Zhao H."/>
        </authorList>
    </citation>
    <scope>NUCLEOTIDE SEQUENCE</scope>
    <source>
        <strain evidence="5">BeijingLab</strain>
        <tissue evidence="5">Pupa</tissue>
    </source>
</reference>
<dbReference type="GO" id="GO:0051726">
    <property type="term" value="P:regulation of cell cycle"/>
    <property type="evidence" value="ECO:0007669"/>
    <property type="project" value="InterPro"/>
</dbReference>
<evidence type="ECO:0000256" key="2">
    <source>
        <dbReference type="ARBA" id="ARBA00023013"/>
    </source>
</evidence>
<feature type="domain" description="Cyclin-dependent kinase inhibitor" evidence="4">
    <location>
        <begin position="31"/>
        <end position="71"/>
    </location>
</feature>
<dbReference type="InterPro" id="IPR044898">
    <property type="entry name" value="CDI_dom_sf"/>
</dbReference>
<keyword evidence="2" id="KW-0649">Protein kinase inhibitor</keyword>
<evidence type="ECO:0000313" key="5">
    <source>
        <dbReference type="EMBL" id="KAJ8728710.1"/>
    </source>
</evidence>
<gene>
    <name evidence="5" type="ORF">PYW07_006406</name>
</gene>
<comment type="similarity">
    <text evidence="1">Belongs to the CDI family.</text>
</comment>